<name>A0A1M7SI01_9SPHN</name>
<dbReference type="InterPro" id="IPR000618">
    <property type="entry name" value="Insect_cuticle"/>
</dbReference>
<feature type="signal peptide" evidence="1">
    <location>
        <begin position="1"/>
        <end position="21"/>
    </location>
</feature>
<dbReference type="PROSITE" id="PS51155">
    <property type="entry name" value="CHIT_BIND_RR_2"/>
    <property type="match status" value="1"/>
</dbReference>
<sequence>MKTIRMIGLMAAPALLVACNAAGDGNGEPAGAAAGKSPITPAEVESAHKAWGEGIVTIGKTFIEKGDHRQAATDHIDRFYAYDMSDTVLFKPTLAAETQFRGSEEAALDYFVGKEGTEDKGFALAPYTNVRWENEGTVIDEDGDKAVAMGNYYFTGPDGNETKVEYTFGYVKDDAGNLKITVHHSSLPFSGG</sequence>
<evidence type="ECO:0000256" key="1">
    <source>
        <dbReference type="SAM" id="SignalP"/>
    </source>
</evidence>
<dbReference type="Proteomes" id="UP000184391">
    <property type="component" value="Unassembled WGS sequence"/>
</dbReference>
<proteinExistence type="predicted"/>
<organism evidence="2 3">
    <name type="scientific">Erythrobacter sanguineus</name>
    <dbReference type="NCBI Taxonomy" id="198312"/>
    <lineage>
        <taxon>Bacteria</taxon>
        <taxon>Pseudomonadati</taxon>
        <taxon>Pseudomonadota</taxon>
        <taxon>Alphaproteobacteria</taxon>
        <taxon>Sphingomonadales</taxon>
        <taxon>Erythrobacteraceae</taxon>
        <taxon>Erythrobacter/Porphyrobacter group</taxon>
        <taxon>Erythrobacter</taxon>
    </lineage>
</organism>
<dbReference type="PIRSF" id="PIRSF028288">
    <property type="entry name" value="UCP028288"/>
    <property type="match status" value="1"/>
</dbReference>
<dbReference type="AlphaFoldDB" id="A0A1M7SI01"/>
<dbReference type="Gene3D" id="3.10.450.50">
    <property type="match status" value="1"/>
</dbReference>
<dbReference type="SUPFAM" id="SSF54427">
    <property type="entry name" value="NTF2-like"/>
    <property type="match status" value="1"/>
</dbReference>
<dbReference type="PROSITE" id="PS51257">
    <property type="entry name" value="PROKAR_LIPOPROTEIN"/>
    <property type="match status" value="1"/>
</dbReference>
<feature type="chain" id="PRO_5011980380" description="Phosphoribosyl-AMP cyclohydrolase" evidence="1">
    <location>
        <begin position="22"/>
        <end position="192"/>
    </location>
</feature>
<dbReference type="InterPro" id="IPR016878">
    <property type="entry name" value="MICAH-like"/>
</dbReference>
<keyword evidence="1" id="KW-0732">Signal</keyword>
<gene>
    <name evidence="2" type="ORF">SAMN02745193_01760</name>
</gene>
<dbReference type="InterPro" id="IPR032710">
    <property type="entry name" value="NTF2-like_dom_sf"/>
</dbReference>
<keyword evidence="3" id="KW-1185">Reference proteome</keyword>
<evidence type="ECO:0000313" key="3">
    <source>
        <dbReference type="Proteomes" id="UP000184391"/>
    </source>
</evidence>
<evidence type="ECO:0000313" key="2">
    <source>
        <dbReference type="EMBL" id="SHN58136.1"/>
    </source>
</evidence>
<dbReference type="RefSeq" id="WP_211277618.1">
    <property type="nucleotide sequence ID" value="NZ_FRDF01000009.1"/>
</dbReference>
<evidence type="ECO:0008006" key="4">
    <source>
        <dbReference type="Google" id="ProtNLM"/>
    </source>
</evidence>
<protein>
    <recommendedName>
        <fullName evidence="4">Phosphoribosyl-AMP cyclohydrolase</fullName>
    </recommendedName>
</protein>
<dbReference type="STRING" id="198312.SAMN02745193_01760"/>
<dbReference type="EMBL" id="FRDF01000009">
    <property type="protein sequence ID" value="SHN58136.1"/>
    <property type="molecule type" value="Genomic_DNA"/>
</dbReference>
<accession>A0A1M7SI01</accession>
<reference evidence="3" key="1">
    <citation type="submission" date="2016-12" db="EMBL/GenBank/DDBJ databases">
        <authorList>
            <person name="Varghese N."/>
            <person name="Submissions S."/>
        </authorList>
    </citation>
    <scope>NUCLEOTIDE SEQUENCE [LARGE SCALE GENOMIC DNA]</scope>
    <source>
        <strain evidence="3">DSM 11032</strain>
    </source>
</reference>